<dbReference type="PRINTS" id="PR00412">
    <property type="entry name" value="EPOXHYDRLASE"/>
</dbReference>
<evidence type="ECO:0000313" key="4">
    <source>
        <dbReference type="Proteomes" id="UP000626109"/>
    </source>
</evidence>
<dbReference type="PRINTS" id="PR00111">
    <property type="entry name" value="ABHYDROLASE"/>
</dbReference>
<dbReference type="Proteomes" id="UP000626109">
    <property type="component" value="Unassembled WGS sequence"/>
</dbReference>
<dbReference type="EMBL" id="CAJNNW010024312">
    <property type="protein sequence ID" value="CAE8672027.1"/>
    <property type="molecule type" value="Genomic_DNA"/>
</dbReference>
<evidence type="ECO:0000313" key="5">
    <source>
        <dbReference type="Proteomes" id="UP000654075"/>
    </source>
</evidence>
<sequence>MVLRAVRAAEGLTEQRQWLSRLLQAQPLASRASRATSRATSCLRPTRSLIAVVLSLLAVSRGDFLCFVQGAQRQVWPWQSPGNWHKQNRLPDNLRGSGASRRTVRAWSGGDQERLQVRMPDALIEIQEALAQEAAARYQRLELQLPEVFSDRPVGATFLGPSPALATAAAAKEQPPILLLHGFDSSALEFRRLLPELEDRGVAVHFLDLLGWGFGDTEGVLDFSPAAKRAHLYAFWQQHLGSRPMVLGGASLGGGIAIDFAAAHPEAVERLVLIDAQGFIDGAPSLGPLGGLGIKLLGSWPLRSIANQMAYYDKALATDDAIRIGRLHVETEGWEAASLNYLNSGGYTLSPLVSRVRVPTLLLWGEKDEILDGTEVVPRFLEELQGPVRLEWIPESGHVPHLEQPQRTAELIKDFLQSSS</sequence>
<feature type="domain" description="AB hydrolase-1" evidence="1">
    <location>
        <begin position="177"/>
        <end position="410"/>
    </location>
</feature>
<comment type="caution">
    <text evidence="3">The sequence shown here is derived from an EMBL/GenBank/DDBJ whole genome shotgun (WGS) entry which is preliminary data.</text>
</comment>
<proteinExistence type="predicted"/>
<dbReference type="EMBL" id="CAJNNV010004009">
    <property type="protein sequence ID" value="CAE8589996.1"/>
    <property type="molecule type" value="Genomic_DNA"/>
</dbReference>
<accession>A0A813J9L3</accession>
<name>A0A813J9L3_POLGL</name>
<dbReference type="InterPro" id="IPR000073">
    <property type="entry name" value="AB_hydrolase_1"/>
</dbReference>
<dbReference type="InterPro" id="IPR029058">
    <property type="entry name" value="AB_hydrolase_fold"/>
</dbReference>
<dbReference type="GO" id="GO:0003824">
    <property type="term" value="F:catalytic activity"/>
    <property type="evidence" value="ECO:0007669"/>
    <property type="project" value="InterPro"/>
</dbReference>
<dbReference type="PANTHER" id="PTHR43689:SF8">
    <property type="entry name" value="ALPHA_BETA-HYDROLASES SUPERFAMILY PROTEIN"/>
    <property type="match status" value="1"/>
</dbReference>
<evidence type="ECO:0000313" key="2">
    <source>
        <dbReference type="EMBL" id="CAE8589996.1"/>
    </source>
</evidence>
<dbReference type="PANTHER" id="PTHR43689">
    <property type="entry name" value="HYDROLASE"/>
    <property type="match status" value="1"/>
</dbReference>
<evidence type="ECO:0000259" key="1">
    <source>
        <dbReference type="Pfam" id="PF12697"/>
    </source>
</evidence>
<protein>
    <recommendedName>
        <fullName evidence="1">AB hydrolase-1 domain-containing protein</fullName>
    </recommendedName>
</protein>
<dbReference type="AlphaFoldDB" id="A0A813J9L3"/>
<evidence type="ECO:0000313" key="3">
    <source>
        <dbReference type="EMBL" id="CAE8672027.1"/>
    </source>
</evidence>
<dbReference type="Gene3D" id="3.40.50.1820">
    <property type="entry name" value="alpha/beta hydrolase"/>
    <property type="match status" value="1"/>
</dbReference>
<organism evidence="3 4">
    <name type="scientific">Polarella glacialis</name>
    <name type="common">Dinoflagellate</name>
    <dbReference type="NCBI Taxonomy" id="89957"/>
    <lineage>
        <taxon>Eukaryota</taxon>
        <taxon>Sar</taxon>
        <taxon>Alveolata</taxon>
        <taxon>Dinophyceae</taxon>
        <taxon>Suessiales</taxon>
        <taxon>Suessiaceae</taxon>
        <taxon>Polarella</taxon>
    </lineage>
</organism>
<dbReference type="SUPFAM" id="SSF53474">
    <property type="entry name" value="alpha/beta-Hydrolases"/>
    <property type="match status" value="1"/>
</dbReference>
<dbReference type="OrthoDB" id="6431331at2759"/>
<reference evidence="3" key="1">
    <citation type="submission" date="2021-02" db="EMBL/GenBank/DDBJ databases">
        <authorList>
            <person name="Dougan E. K."/>
            <person name="Rhodes N."/>
            <person name="Thang M."/>
            <person name="Chan C."/>
        </authorList>
    </citation>
    <scope>NUCLEOTIDE SEQUENCE</scope>
</reference>
<dbReference type="Proteomes" id="UP000654075">
    <property type="component" value="Unassembled WGS sequence"/>
</dbReference>
<dbReference type="InterPro" id="IPR000639">
    <property type="entry name" value="Epox_hydrolase-like"/>
</dbReference>
<gene>
    <name evidence="2" type="ORF">PGLA1383_LOCUS8723</name>
    <name evidence="3" type="ORF">PGLA2088_LOCUS17848</name>
</gene>
<keyword evidence="5" id="KW-1185">Reference proteome</keyword>
<dbReference type="Pfam" id="PF12697">
    <property type="entry name" value="Abhydrolase_6"/>
    <property type="match status" value="1"/>
</dbReference>